<keyword evidence="2" id="KW-1185">Reference proteome</keyword>
<dbReference type="AlphaFoldDB" id="A0AAV0ZT07"/>
<dbReference type="EMBL" id="OX451737">
    <property type="protein sequence ID" value="CAI8598997.1"/>
    <property type="molecule type" value="Genomic_DNA"/>
</dbReference>
<reference evidence="1 2" key="1">
    <citation type="submission" date="2023-01" db="EMBL/GenBank/DDBJ databases">
        <authorList>
            <person name="Kreplak J."/>
        </authorList>
    </citation>
    <scope>NUCLEOTIDE SEQUENCE [LARGE SCALE GENOMIC DNA]</scope>
</reference>
<accession>A0AAV0ZT07</accession>
<proteinExistence type="predicted"/>
<dbReference type="PANTHER" id="PTHR35485">
    <property type="entry name" value="OS01G0888900 PROTEIN"/>
    <property type="match status" value="1"/>
</dbReference>
<name>A0AAV0ZT07_VICFA</name>
<protein>
    <submittedName>
        <fullName evidence="1">Uncharacterized protein</fullName>
    </submittedName>
</protein>
<gene>
    <name evidence="1" type="ORF">VFH_II154640</name>
</gene>
<evidence type="ECO:0000313" key="2">
    <source>
        <dbReference type="Proteomes" id="UP001157006"/>
    </source>
</evidence>
<dbReference type="Proteomes" id="UP001157006">
    <property type="component" value="Chromosome 2"/>
</dbReference>
<organism evidence="1 2">
    <name type="scientific">Vicia faba</name>
    <name type="common">Broad bean</name>
    <name type="synonym">Faba vulgaris</name>
    <dbReference type="NCBI Taxonomy" id="3906"/>
    <lineage>
        <taxon>Eukaryota</taxon>
        <taxon>Viridiplantae</taxon>
        <taxon>Streptophyta</taxon>
        <taxon>Embryophyta</taxon>
        <taxon>Tracheophyta</taxon>
        <taxon>Spermatophyta</taxon>
        <taxon>Magnoliopsida</taxon>
        <taxon>eudicotyledons</taxon>
        <taxon>Gunneridae</taxon>
        <taxon>Pentapetalae</taxon>
        <taxon>rosids</taxon>
        <taxon>fabids</taxon>
        <taxon>Fabales</taxon>
        <taxon>Fabaceae</taxon>
        <taxon>Papilionoideae</taxon>
        <taxon>50 kb inversion clade</taxon>
        <taxon>NPAAA clade</taxon>
        <taxon>Hologalegina</taxon>
        <taxon>IRL clade</taxon>
        <taxon>Fabeae</taxon>
        <taxon>Vicia</taxon>
    </lineage>
</organism>
<sequence>MEGLLPLVLKAVKKNRTRRQYECLSSATYNISMSEIYPQNQPLHHHNQIPNSDKNIGHRRCKTVGNGFQFPDQILSGSVSVSPPKNLDRPRSHRMFSCLTGGC</sequence>
<evidence type="ECO:0000313" key="1">
    <source>
        <dbReference type="EMBL" id="CAI8598997.1"/>
    </source>
</evidence>
<dbReference type="PANTHER" id="PTHR35485:SF13">
    <property type="match status" value="1"/>
</dbReference>